<evidence type="ECO:0000313" key="2">
    <source>
        <dbReference type="EMBL" id="EIC22553.1"/>
    </source>
</evidence>
<reference evidence="2 3" key="2">
    <citation type="submission" date="2011-11" db="EMBL/GenBank/DDBJ databases">
        <authorList>
            <consortium name="US DOE Joint Genome Institute"/>
            <person name="Lucas S."/>
            <person name="Han J."/>
            <person name="Lapidus A."/>
            <person name="Cheng J.-F."/>
            <person name="Goodwin L."/>
            <person name="Pitluck S."/>
            <person name="Peters L."/>
            <person name="Ovchinnikova G."/>
            <person name="Zhang X."/>
            <person name="Detter J.C."/>
            <person name="Han C."/>
            <person name="Tapia R."/>
            <person name="Land M."/>
            <person name="Hauser L."/>
            <person name="Kyrpides N."/>
            <person name="Ivanova N."/>
            <person name="Pagani I."/>
            <person name="Vogl K."/>
            <person name="Liu Z."/>
            <person name="Overmann J."/>
            <person name="Frigaard N.-U."/>
            <person name="Bryant D."/>
            <person name="Woyke T."/>
        </authorList>
    </citation>
    <scope>NUCLEOTIDE SEQUENCE [LARGE SCALE GENOMIC DNA]</scope>
    <source>
        <strain evidence="2 3">970</strain>
    </source>
</reference>
<dbReference type="Gene3D" id="3.40.50.150">
    <property type="entry name" value="Vaccinia Virus protein VP39"/>
    <property type="match status" value="1"/>
</dbReference>
<feature type="domain" description="Methyltransferase FkbM" evidence="1">
    <location>
        <begin position="81"/>
        <end position="252"/>
    </location>
</feature>
<dbReference type="PANTHER" id="PTHR34203:SF15">
    <property type="entry name" value="SLL1173 PROTEIN"/>
    <property type="match status" value="1"/>
</dbReference>
<evidence type="ECO:0000313" key="3">
    <source>
        <dbReference type="Proteomes" id="UP000002964"/>
    </source>
</evidence>
<reference evidence="3" key="1">
    <citation type="submission" date="2011-06" db="EMBL/GenBank/DDBJ databases">
        <authorList>
            <consortium name="US DOE Joint Genome Institute (JGI-PGF)"/>
            <person name="Lucas S."/>
            <person name="Han J."/>
            <person name="Lapidus A."/>
            <person name="Cheng J.-F."/>
            <person name="Goodwin L."/>
            <person name="Pitluck S."/>
            <person name="Peters L."/>
            <person name="Land M.L."/>
            <person name="Hauser L."/>
            <person name="Vogl K."/>
            <person name="Liu Z."/>
            <person name="Overmann J."/>
            <person name="Frigaard N.-U."/>
            <person name="Bryant D.A."/>
            <person name="Woyke T.J."/>
        </authorList>
    </citation>
    <scope>NUCLEOTIDE SEQUENCE [LARGE SCALE GENOMIC DNA]</scope>
    <source>
        <strain evidence="3">970</strain>
    </source>
</reference>
<keyword evidence="2" id="KW-0489">Methyltransferase</keyword>
<evidence type="ECO:0000259" key="1">
    <source>
        <dbReference type="Pfam" id="PF05050"/>
    </source>
</evidence>
<dbReference type="NCBIfam" id="TIGR01444">
    <property type="entry name" value="fkbM_fam"/>
    <property type="match status" value="1"/>
</dbReference>
<dbReference type="InterPro" id="IPR029063">
    <property type="entry name" value="SAM-dependent_MTases_sf"/>
</dbReference>
<keyword evidence="2" id="KW-0808">Transferase</keyword>
<protein>
    <submittedName>
        <fullName evidence="2">Methyltransferase, FkbM family</fullName>
    </submittedName>
</protein>
<gene>
    <name evidence="2" type="ORF">Thi970DRAFT_02824</name>
</gene>
<dbReference type="PANTHER" id="PTHR34203">
    <property type="entry name" value="METHYLTRANSFERASE, FKBM FAMILY PROTEIN"/>
    <property type="match status" value="1"/>
</dbReference>
<keyword evidence="3" id="KW-1185">Reference proteome</keyword>
<dbReference type="InterPro" id="IPR052514">
    <property type="entry name" value="SAM-dependent_MTase"/>
</dbReference>
<dbReference type="GO" id="GO:0008168">
    <property type="term" value="F:methyltransferase activity"/>
    <property type="evidence" value="ECO:0007669"/>
    <property type="project" value="UniProtKB-KW"/>
</dbReference>
<dbReference type="GO" id="GO:0032259">
    <property type="term" value="P:methylation"/>
    <property type="evidence" value="ECO:0007669"/>
    <property type="project" value="UniProtKB-KW"/>
</dbReference>
<dbReference type="SUPFAM" id="SSF53335">
    <property type="entry name" value="S-adenosyl-L-methionine-dependent methyltransferases"/>
    <property type="match status" value="1"/>
</dbReference>
<dbReference type="EMBL" id="JH603169">
    <property type="protein sequence ID" value="EIC22553.1"/>
    <property type="molecule type" value="Genomic_DNA"/>
</dbReference>
<dbReference type="InterPro" id="IPR006342">
    <property type="entry name" value="FkbM_mtfrase"/>
</dbReference>
<proteinExistence type="predicted"/>
<dbReference type="AlphaFoldDB" id="H8Z1S5"/>
<dbReference type="STRING" id="631362.Thi970DRAFT_02824"/>
<organism evidence="2 3">
    <name type="scientific">Thiorhodovibrio frisius</name>
    <dbReference type="NCBI Taxonomy" id="631362"/>
    <lineage>
        <taxon>Bacteria</taxon>
        <taxon>Pseudomonadati</taxon>
        <taxon>Pseudomonadota</taxon>
        <taxon>Gammaproteobacteria</taxon>
        <taxon>Chromatiales</taxon>
        <taxon>Chromatiaceae</taxon>
        <taxon>Thiorhodovibrio</taxon>
    </lineage>
</organism>
<dbReference type="Pfam" id="PF05050">
    <property type="entry name" value="Methyltransf_21"/>
    <property type="match status" value="1"/>
</dbReference>
<sequence>MKLNTKQKIALASAFSTGIRGCRGLLGLSNVVCTRRNGLNWKLDLREGIDFSIYLLGGFELPTLRLYKKVCAAVRPRIVFDIGANIGAHTLPLAQLLQQHDGRVHAFEPTHWALSKLRTNLALNPALAPVVHAVQAMLVADSTKKVKEQIYSSWPLAGGEGLHAVHCGRLNETTGAIAITLDNYVAQNRLDTVDLIKIDVDGNEPQVLNGAMQTIRQFAPLILMEWSPHLFLDQPEVMKKMLAQLQALDYRIRHGGTGSPIIGGQSELDKLTPKEGSINILFVPARYARIFGKNGPGRCLNNDCQG</sequence>
<dbReference type="RefSeq" id="WP_009149467.1">
    <property type="nucleotide sequence ID" value="NZ_CP121471.1"/>
</dbReference>
<accession>H8Z1S5</accession>
<name>H8Z1S5_9GAMM</name>
<dbReference type="HOGENOM" id="CLU_992757_0_0_6"/>
<dbReference type="eggNOG" id="COG2520">
    <property type="taxonomic scope" value="Bacteria"/>
</dbReference>
<dbReference type="OrthoDB" id="9814604at2"/>
<dbReference type="Proteomes" id="UP000002964">
    <property type="component" value="Unassembled WGS sequence"/>
</dbReference>